<feature type="domain" description="HAMP" evidence="9">
    <location>
        <begin position="329"/>
        <end position="385"/>
    </location>
</feature>
<dbReference type="Pfam" id="PF00015">
    <property type="entry name" value="MCPsignal"/>
    <property type="match status" value="1"/>
</dbReference>
<dbReference type="Gene3D" id="6.10.340.10">
    <property type="match status" value="1"/>
</dbReference>
<dbReference type="InterPro" id="IPR004089">
    <property type="entry name" value="MCPsignal_dom"/>
</dbReference>
<sequence>MKKMGVFQRNLIGTLVISISLLVIAIVSINYITSQGTLEDEKAQTEKLIEENLLSVIEGSDVAYSIIEQSLSEKMELYTNVLLEEYKQNPDVSTWDLKQFKTEFDGFDIFFLNDKFVIDYATREADLGLDLKEFGLEGLLQERMDAGTYFDDRLEISEATKETNKFSYTATPDKKYMIQIAATADQFSHLIQSMDLELLTKNLMEKHPYVEDIGIYTINIEGIPAYSMNKKNDEGEAAVLPDSLLDIGAKAIAENKVMEKKSSNTLYKFIPQIDLTSDDENKYRQSRLLVLTYDDHYFAGQLKKNSVTALIMVVVSVIVAVVLSIVIGRRVSRPIHQFSAVIERTAQLDFTDNEHVATLVKRKDDFGVLAEQYEQMLVSVRGAFEKVIDSTHHLMAMSEQFTSSADETKTASVQISSSVQEMAYETENQTQTVRQSITDIGMITEEVGKLLANISKVNELVQQTVQASTTGNAIVTDTEKSMEHINTYTKQSKETVIELHEKSSQIENFSTFITSIADQTNLLALNAAIESARAGEAGKGFAVVANEVRKLAEESSNAANHIRQLITEIKEDISQTVDSMTEGYETVKNGTSLVHEAGEAFRDILTAVQSVSSQTTEATSISKEVEQVMQNLLQSIQQIASLYEKLGSHSGEIAASTEEQTATVEEVAYAAKNLSDIAEDLQREIEKFKV</sequence>
<name>A0ABU4GDX7_9BACL</name>
<organism evidence="10 11">
    <name type="scientific">Sporosarcina saromensis</name>
    <dbReference type="NCBI Taxonomy" id="359365"/>
    <lineage>
        <taxon>Bacteria</taxon>
        <taxon>Bacillati</taxon>
        <taxon>Bacillota</taxon>
        <taxon>Bacilli</taxon>
        <taxon>Bacillales</taxon>
        <taxon>Caryophanaceae</taxon>
        <taxon>Sporosarcina</taxon>
    </lineage>
</organism>
<evidence type="ECO:0000256" key="1">
    <source>
        <dbReference type="ARBA" id="ARBA00004236"/>
    </source>
</evidence>
<keyword evidence="4 6" id="KW-0807">Transducer</keyword>
<dbReference type="InterPro" id="IPR003660">
    <property type="entry name" value="HAMP_dom"/>
</dbReference>
<dbReference type="RefSeq" id="WP_317946782.1">
    <property type="nucleotide sequence ID" value="NZ_JAUBDI010000032.1"/>
</dbReference>
<keyword evidence="2" id="KW-1003">Cell membrane</keyword>
<dbReference type="EMBL" id="JAUBDI010000032">
    <property type="protein sequence ID" value="MDW0115185.1"/>
    <property type="molecule type" value="Genomic_DNA"/>
</dbReference>
<evidence type="ECO:0000256" key="7">
    <source>
        <dbReference type="SAM" id="Phobius"/>
    </source>
</evidence>
<evidence type="ECO:0000313" key="10">
    <source>
        <dbReference type="EMBL" id="MDW0115185.1"/>
    </source>
</evidence>
<keyword evidence="11" id="KW-1185">Reference proteome</keyword>
<dbReference type="Gene3D" id="1.10.287.950">
    <property type="entry name" value="Methyl-accepting chemotaxis protein"/>
    <property type="match status" value="1"/>
</dbReference>
<evidence type="ECO:0000259" key="8">
    <source>
        <dbReference type="PROSITE" id="PS50111"/>
    </source>
</evidence>
<dbReference type="PANTHER" id="PTHR32089:SF112">
    <property type="entry name" value="LYSOZYME-LIKE PROTEIN-RELATED"/>
    <property type="match status" value="1"/>
</dbReference>
<feature type="transmembrane region" description="Helical" evidence="7">
    <location>
        <begin position="307"/>
        <end position="327"/>
    </location>
</feature>
<evidence type="ECO:0000256" key="3">
    <source>
        <dbReference type="ARBA" id="ARBA00023136"/>
    </source>
</evidence>
<accession>A0ABU4GDX7</accession>
<gene>
    <name evidence="10" type="ORF">QT711_18690</name>
</gene>
<comment type="subcellular location">
    <subcellularLocation>
        <location evidence="1">Cell membrane</location>
    </subcellularLocation>
</comment>
<evidence type="ECO:0000256" key="4">
    <source>
        <dbReference type="ARBA" id="ARBA00023224"/>
    </source>
</evidence>
<dbReference type="Proteomes" id="UP001282284">
    <property type="component" value="Unassembled WGS sequence"/>
</dbReference>
<comment type="similarity">
    <text evidence="5">Belongs to the methyl-accepting chemotaxis (MCP) protein family.</text>
</comment>
<comment type="caution">
    <text evidence="10">The sequence shown here is derived from an EMBL/GenBank/DDBJ whole genome shotgun (WGS) entry which is preliminary data.</text>
</comment>
<proteinExistence type="inferred from homology"/>
<feature type="domain" description="Methyl-accepting transducer" evidence="8">
    <location>
        <begin position="404"/>
        <end position="675"/>
    </location>
</feature>
<keyword evidence="7" id="KW-0812">Transmembrane</keyword>
<protein>
    <submittedName>
        <fullName evidence="10">HAMP domain-containing methyl-accepting chemotaxis protein</fullName>
    </submittedName>
</protein>
<evidence type="ECO:0000259" key="9">
    <source>
        <dbReference type="PROSITE" id="PS50885"/>
    </source>
</evidence>
<dbReference type="PANTHER" id="PTHR32089">
    <property type="entry name" value="METHYL-ACCEPTING CHEMOTAXIS PROTEIN MCPB"/>
    <property type="match status" value="1"/>
</dbReference>
<evidence type="ECO:0000256" key="6">
    <source>
        <dbReference type="PROSITE-ProRule" id="PRU00284"/>
    </source>
</evidence>
<dbReference type="PROSITE" id="PS50885">
    <property type="entry name" value="HAMP"/>
    <property type="match status" value="1"/>
</dbReference>
<keyword evidence="3 7" id="KW-0472">Membrane</keyword>
<reference evidence="10 11" key="1">
    <citation type="submission" date="2023-06" db="EMBL/GenBank/DDBJ databases">
        <title>Sporosarcina sp. nov., isolated from Korean traditional fermented seafood 'Jeotgal'.</title>
        <authorList>
            <person name="Yang A.I."/>
            <person name="Shin N.-R."/>
        </authorList>
    </citation>
    <scope>NUCLEOTIDE SEQUENCE [LARGE SCALE GENOMIC DNA]</scope>
    <source>
        <strain evidence="10 11">KCTC13119</strain>
    </source>
</reference>
<dbReference type="CDD" id="cd11386">
    <property type="entry name" value="MCP_signal"/>
    <property type="match status" value="1"/>
</dbReference>
<dbReference type="PROSITE" id="PS50111">
    <property type="entry name" value="CHEMOTAXIS_TRANSDUC_2"/>
    <property type="match status" value="1"/>
</dbReference>
<dbReference type="SMART" id="SM00283">
    <property type="entry name" value="MA"/>
    <property type="match status" value="1"/>
</dbReference>
<dbReference type="SUPFAM" id="SSF58104">
    <property type="entry name" value="Methyl-accepting chemotaxis protein (MCP) signaling domain"/>
    <property type="match status" value="1"/>
</dbReference>
<evidence type="ECO:0000256" key="5">
    <source>
        <dbReference type="ARBA" id="ARBA00029447"/>
    </source>
</evidence>
<feature type="transmembrane region" description="Helical" evidence="7">
    <location>
        <begin position="12"/>
        <end position="32"/>
    </location>
</feature>
<evidence type="ECO:0000313" key="11">
    <source>
        <dbReference type="Proteomes" id="UP001282284"/>
    </source>
</evidence>
<keyword evidence="7" id="KW-1133">Transmembrane helix</keyword>
<evidence type="ECO:0000256" key="2">
    <source>
        <dbReference type="ARBA" id="ARBA00022475"/>
    </source>
</evidence>